<evidence type="ECO:0000313" key="7">
    <source>
        <dbReference type="Proteomes" id="UP000053477"/>
    </source>
</evidence>
<keyword evidence="4" id="KW-0786">Thiamine pyrophosphate</keyword>
<evidence type="ECO:0000259" key="5">
    <source>
        <dbReference type="SMART" id="SM00861"/>
    </source>
</evidence>
<dbReference type="Pfam" id="PF00676">
    <property type="entry name" value="E1_dh"/>
    <property type="match status" value="1"/>
</dbReference>
<dbReference type="Pfam" id="PF02779">
    <property type="entry name" value="Transket_pyr"/>
    <property type="match status" value="1"/>
</dbReference>
<dbReference type="SUPFAM" id="SSF52518">
    <property type="entry name" value="Thiamin diphosphate-binding fold (THDP-binding)"/>
    <property type="match status" value="2"/>
</dbReference>
<dbReference type="GO" id="GO:0006091">
    <property type="term" value="P:generation of precursor metabolites and energy"/>
    <property type="evidence" value="ECO:0007669"/>
    <property type="project" value="UniProtKB-ARBA"/>
</dbReference>
<dbReference type="InterPro" id="IPR031717">
    <property type="entry name" value="ODO-1/KGD_C"/>
</dbReference>
<evidence type="ECO:0000256" key="3">
    <source>
        <dbReference type="ARBA" id="ARBA00023002"/>
    </source>
</evidence>
<dbReference type="PANTHER" id="PTHR23152:SF4">
    <property type="entry name" value="2-OXOADIPATE DEHYDROGENASE COMPLEX COMPONENT E1"/>
    <property type="match status" value="1"/>
</dbReference>
<dbReference type="InterPro" id="IPR042179">
    <property type="entry name" value="KGD_C_sf"/>
</dbReference>
<reference evidence="6 7" key="1">
    <citation type="submission" date="2015-04" db="EMBL/GenBank/DDBJ databases">
        <title>Complete genome sequence of Schizopora paradoxa KUC8140, a cosmopolitan wood degrader in East Asia.</title>
        <authorList>
            <consortium name="DOE Joint Genome Institute"/>
            <person name="Min B."/>
            <person name="Park H."/>
            <person name="Jang Y."/>
            <person name="Kim J.-J."/>
            <person name="Kim K.H."/>
            <person name="Pangilinan J."/>
            <person name="Lipzen A."/>
            <person name="Riley R."/>
            <person name="Grigoriev I.V."/>
            <person name="Spatafora J.W."/>
            <person name="Choi I.-G."/>
        </authorList>
    </citation>
    <scope>NUCLEOTIDE SEQUENCE [LARGE SCALE GENOMIC DNA]</scope>
    <source>
        <strain evidence="6 7">KUC8140</strain>
    </source>
</reference>
<dbReference type="Pfam" id="PF16870">
    <property type="entry name" value="OxoGdeHyase_C"/>
    <property type="match status" value="1"/>
</dbReference>
<dbReference type="OrthoDB" id="413077at2759"/>
<dbReference type="GO" id="GO:0016624">
    <property type="term" value="F:oxidoreductase activity, acting on the aldehyde or oxo group of donors, disulfide as acceptor"/>
    <property type="evidence" value="ECO:0007669"/>
    <property type="project" value="InterPro"/>
</dbReference>
<evidence type="ECO:0000313" key="6">
    <source>
        <dbReference type="EMBL" id="KLO14113.1"/>
    </source>
</evidence>
<dbReference type="InParanoid" id="A0A0H2RXC1"/>
<dbReference type="Gene3D" id="3.40.50.11610">
    <property type="entry name" value="Multifunctional 2-oxoglutarate metabolism enzyme, C-terminal domain"/>
    <property type="match status" value="1"/>
</dbReference>
<dbReference type="STRING" id="27342.A0A0H2RXC1"/>
<evidence type="ECO:0000256" key="1">
    <source>
        <dbReference type="ARBA" id="ARBA00001964"/>
    </source>
</evidence>
<keyword evidence="7" id="KW-1185">Reference proteome</keyword>
<dbReference type="SMART" id="SM00861">
    <property type="entry name" value="Transket_pyr"/>
    <property type="match status" value="1"/>
</dbReference>
<proteinExistence type="inferred from homology"/>
<dbReference type="InterPro" id="IPR005475">
    <property type="entry name" value="Transketolase-like_Pyr-bd"/>
</dbReference>
<evidence type="ECO:0000256" key="4">
    <source>
        <dbReference type="ARBA" id="ARBA00023052"/>
    </source>
</evidence>
<dbReference type="PANTHER" id="PTHR23152">
    <property type="entry name" value="2-OXOGLUTARATE DEHYDROGENASE"/>
    <property type="match status" value="1"/>
</dbReference>
<dbReference type="Gene3D" id="1.10.287.1150">
    <property type="entry name" value="TPP helical domain"/>
    <property type="match status" value="1"/>
</dbReference>
<gene>
    <name evidence="6" type="ORF">SCHPADRAFT_996828</name>
</gene>
<dbReference type="Gene3D" id="3.40.50.12470">
    <property type="match status" value="1"/>
</dbReference>
<dbReference type="NCBIfam" id="TIGR00239">
    <property type="entry name" value="2oxo_dh_E1"/>
    <property type="match status" value="1"/>
</dbReference>
<comment type="similarity">
    <text evidence="2">Belongs to the alpha-ketoglutarate dehydrogenase family.</text>
</comment>
<dbReference type="CDD" id="cd02016">
    <property type="entry name" value="TPP_E1_OGDC_like"/>
    <property type="match status" value="1"/>
</dbReference>
<dbReference type="PIRSF" id="PIRSF000157">
    <property type="entry name" value="Oxoglu_dh_E1"/>
    <property type="match status" value="1"/>
</dbReference>
<evidence type="ECO:0000256" key="2">
    <source>
        <dbReference type="ARBA" id="ARBA00006936"/>
    </source>
</evidence>
<feature type="domain" description="Transketolase-like pyrimidine-binding" evidence="5">
    <location>
        <begin position="605"/>
        <end position="814"/>
    </location>
</feature>
<name>A0A0H2RXC1_9AGAM</name>
<dbReference type="Proteomes" id="UP000053477">
    <property type="component" value="Unassembled WGS sequence"/>
</dbReference>
<keyword evidence="3" id="KW-0560">Oxidoreductase</keyword>
<dbReference type="NCBIfam" id="NF006914">
    <property type="entry name" value="PRK09404.1"/>
    <property type="match status" value="1"/>
</dbReference>
<dbReference type="Gene3D" id="3.40.50.970">
    <property type="match status" value="1"/>
</dbReference>
<accession>A0A0H2RXC1</accession>
<organism evidence="6 7">
    <name type="scientific">Schizopora paradoxa</name>
    <dbReference type="NCBI Taxonomy" id="27342"/>
    <lineage>
        <taxon>Eukaryota</taxon>
        <taxon>Fungi</taxon>
        <taxon>Dikarya</taxon>
        <taxon>Basidiomycota</taxon>
        <taxon>Agaricomycotina</taxon>
        <taxon>Agaricomycetes</taxon>
        <taxon>Hymenochaetales</taxon>
        <taxon>Schizoporaceae</taxon>
        <taxon>Schizopora</taxon>
    </lineage>
</organism>
<dbReference type="EMBL" id="KQ085948">
    <property type="protein sequence ID" value="KLO14113.1"/>
    <property type="molecule type" value="Genomic_DNA"/>
</dbReference>
<dbReference type="InterPro" id="IPR001017">
    <property type="entry name" value="DH_E1"/>
</dbReference>
<dbReference type="AlphaFoldDB" id="A0A0H2RXC1"/>
<sequence length="990" mass="110760">MSGLQFFSKTVDLIKFKSVSRPQTYLKVNARFSWRIQFDAKRDGRRYYHDESFGFRRREETILPDYTPSQLENRRVNAPLMRYVDSMRTHGHRAARIDPLDLLQREEVAALDPSRYGLTDESKSYPIDGIIWSNPAGPNRTSSEEWSLKQIVAHLRSIYVGRIAYEFMHSPSKTERLWFSHVLESAPSVAPANAQSNAEKKRIWELLVKSEVFDQFLQLKFPNLKRYGLEGGESMLPALDALFAVSSAAGVEHVILGMPHRGRLNLLTDLLKFDPAALFHKIKGGSEIPEELGYSGDVISHLVSNPTLSYGNPPASLKVSLLPNPSHLEAIDPVALGKTRAKQFSLIKDADPNCKLGDKVMCVQIHGDASFTGQGVVMESLGLSNLPHFTSGGSVHLVVNNNIGYTTPAASARSSLYCSDIGKMINAPVLHVNGDYPEDVARALETAFKYRNAFRKDIVVDLLVYRRWGHNELDEPAFTQPQMYHLIRSRKSVPSLYEDKIMHEEVITSEDASNLRSSYKQHLEEHLAQSASFTPKLELPEGQWKDMVLPVLDEAIRDPDTGVKSDTARDIGMKSVEVPSSFELHPRLRRHISARQKALESGRGIDWATAEAIAFGTLMKEGFNVRISGQDVGRGTFSQRHAMLVDQNTESVTVPLNANIPSGGKLELANSSLSEVAVLGFEYGMSWESPMLLPIWEAQFGDFFNGAQVIFDTFIASAETKWAKQSGLVILLPHGLDGAGPEHSSMRIERMLQLTNDPYEFPSDAKGVEGSNVINMHVVYPTTPAQYFHLLRRQMKRNYRRPLIVAGPKALLRLPAAASSLSDFEPGTRFSPVLDDPSFMKDRGSEASKAKDPQRVSRVILLTGKLYYDLEKERAARKLEESVALIRVEELAPFPFRALEDVLSRYLGSGEVKETLWVQEEARNQGAWTHVKDRIQQVLDRVVGTVPGSEQASPRLRYVGRKEDAVPAVGVGKAYREQQADILRRAFEGL</sequence>
<dbReference type="GO" id="GO:0030976">
    <property type="term" value="F:thiamine pyrophosphate binding"/>
    <property type="evidence" value="ECO:0007669"/>
    <property type="project" value="InterPro"/>
</dbReference>
<dbReference type="InterPro" id="IPR029061">
    <property type="entry name" value="THDP-binding"/>
</dbReference>
<comment type="cofactor">
    <cofactor evidence="1">
        <name>thiamine diphosphate</name>
        <dbReference type="ChEBI" id="CHEBI:58937"/>
    </cofactor>
</comment>
<protein>
    <submittedName>
        <fullName evidence="6">Dehydrogenase E1 and transketolase domain-containing protein 1</fullName>
    </submittedName>
</protein>
<dbReference type="InterPro" id="IPR011603">
    <property type="entry name" value="2oxoglutarate_DH_E1"/>
</dbReference>